<name>A0A151RSR8_CAJCA</name>
<accession>A0A151RSR8</accession>
<sequence length="71" mass="7890">MGDKASETRPGTQLPAFSGAFTSAQVRDVFETEMDQDSSERDGTSTIFEETETDFLIRRQPKPVGSYPKTL</sequence>
<proteinExistence type="predicted"/>
<evidence type="ECO:0000313" key="2">
    <source>
        <dbReference type="EMBL" id="KYP45586.1"/>
    </source>
</evidence>
<evidence type="ECO:0000256" key="1">
    <source>
        <dbReference type="SAM" id="MobiDB-lite"/>
    </source>
</evidence>
<gene>
    <name evidence="2" type="ORF">KK1_032892</name>
</gene>
<evidence type="ECO:0000313" key="3">
    <source>
        <dbReference type="Proteomes" id="UP000075243"/>
    </source>
</evidence>
<dbReference type="STRING" id="3821.A0A151RSR8"/>
<protein>
    <submittedName>
        <fullName evidence="2">Uncharacterized protein</fullName>
    </submittedName>
</protein>
<keyword evidence="3" id="KW-1185">Reference proteome</keyword>
<dbReference type="Gramene" id="C.cajan_31088.t">
    <property type="protein sequence ID" value="C.cajan_31088.t.cds1"/>
    <property type="gene ID" value="C.cajan_31088"/>
</dbReference>
<organism evidence="2 3">
    <name type="scientific">Cajanus cajan</name>
    <name type="common">Pigeon pea</name>
    <name type="synonym">Cajanus indicus</name>
    <dbReference type="NCBI Taxonomy" id="3821"/>
    <lineage>
        <taxon>Eukaryota</taxon>
        <taxon>Viridiplantae</taxon>
        <taxon>Streptophyta</taxon>
        <taxon>Embryophyta</taxon>
        <taxon>Tracheophyta</taxon>
        <taxon>Spermatophyta</taxon>
        <taxon>Magnoliopsida</taxon>
        <taxon>eudicotyledons</taxon>
        <taxon>Gunneridae</taxon>
        <taxon>Pentapetalae</taxon>
        <taxon>rosids</taxon>
        <taxon>fabids</taxon>
        <taxon>Fabales</taxon>
        <taxon>Fabaceae</taxon>
        <taxon>Papilionoideae</taxon>
        <taxon>50 kb inversion clade</taxon>
        <taxon>NPAAA clade</taxon>
        <taxon>indigoferoid/millettioid clade</taxon>
        <taxon>Phaseoleae</taxon>
        <taxon>Cajanus</taxon>
    </lineage>
</organism>
<feature type="region of interest" description="Disordered" evidence="1">
    <location>
        <begin position="33"/>
        <end position="52"/>
    </location>
</feature>
<dbReference type="AlphaFoldDB" id="A0A151RSR8"/>
<dbReference type="EMBL" id="KQ483586">
    <property type="protein sequence ID" value="KYP45586.1"/>
    <property type="molecule type" value="Genomic_DNA"/>
</dbReference>
<dbReference type="Proteomes" id="UP000075243">
    <property type="component" value="Unassembled WGS sequence"/>
</dbReference>
<reference evidence="2" key="1">
    <citation type="journal article" date="2012" name="Nat. Biotechnol.">
        <title>Draft genome sequence of pigeonpea (Cajanus cajan), an orphan legume crop of resource-poor farmers.</title>
        <authorList>
            <person name="Varshney R.K."/>
            <person name="Chen W."/>
            <person name="Li Y."/>
            <person name="Bharti A.K."/>
            <person name="Saxena R.K."/>
            <person name="Schlueter J.A."/>
            <person name="Donoghue M.T."/>
            <person name="Azam S."/>
            <person name="Fan G."/>
            <person name="Whaley A.M."/>
            <person name="Farmer A.D."/>
            <person name="Sheridan J."/>
            <person name="Iwata A."/>
            <person name="Tuteja R."/>
            <person name="Penmetsa R.V."/>
            <person name="Wu W."/>
            <person name="Upadhyaya H.D."/>
            <person name="Yang S.P."/>
            <person name="Shah T."/>
            <person name="Saxena K.B."/>
            <person name="Michael T."/>
            <person name="McCombie W.R."/>
            <person name="Yang B."/>
            <person name="Zhang G."/>
            <person name="Yang H."/>
            <person name="Wang J."/>
            <person name="Spillane C."/>
            <person name="Cook D.R."/>
            <person name="May G.D."/>
            <person name="Xu X."/>
            <person name="Jackson S.A."/>
        </authorList>
    </citation>
    <scope>NUCLEOTIDE SEQUENCE [LARGE SCALE GENOMIC DNA]</scope>
</reference>